<dbReference type="OrthoDB" id="387657at2759"/>
<dbReference type="PANTHER" id="PTHR16320">
    <property type="entry name" value="SPHINGOMYELINASE FAMILY MEMBER"/>
    <property type="match status" value="1"/>
</dbReference>
<evidence type="ECO:0000256" key="19">
    <source>
        <dbReference type="ARBA" id="ARBA00051969"/>
    </source>
</evidence>
<dbReference type="Pfam" id="PF03372">
    <property type="entry name" value="Exo_endo_phos"/>
    <property type="match status" value="1"/>
</dbReference>
<sequence>MDKDPQLQLRVFDLNCWAIRYLSKVRQQRIELIGNVLNQEGYDLALLQEVWSERDYWELKKKLCARYPSSHYFKSGVIGSGLCIFSRYQILDTFLYQYSVNGYPYMFQHGDWFGGKSVGLVVLKIQEIVFNIYVTHLHAEYCREKDAYLPHRVVQAWELAQFIQHTSKGADVVLLGGDLNMHPEDVGIRLLRGWAGLRDSFIAAEKVEGGEDGSTLLPTNCFTSKKELRCYPQGIRIDYILYKGLSHYEVKCNRHETTTGTAPNKDIPYSDHEAVIATLSVNKRALGKGLNHPRVEPVLVDVLNEARMEVRVGLHAAERQQYSCGRMAVLAVLLLLMQATMGLSSMFGDALLQPFPKFSFSLLSLLGVLVLLISAVLYLFHTIEVKVLQGTEEQMRVGLQTLQDKLSSR</sequence>
<dbReference type="Gene3D" id="3.60.10.10">
    <property type="entry name" value="Endonuclease/exonuclease/phosphatase"/>
    <property type="match status" value="1"/>
</dbReference>
<evidence type="ECO:0000259" key="24">
    <source>
        <dbReference type="Pfam" id="PF03372"/>
    </source>
</evidence>
<reference evidence="25" key="3">
    <citation type="submission" date="2025-09" db="UniProtKB">
        <authorList>
            <consortium name="Ensembl"/>
        </authorList>
    </citation>
    <scope>IDENTIFICATION</scope>
</reference>
<reference evidence="25" key="2">
    <citation type="submission" date="2025-08" db="UniProtKB">
        <authorList>
            <consortium name="Ensembl"/>
        </authorList>
    </citation>
    <scope>IDENTIFICATION</scope>
</reference>
<evidence type="ECO:0000256" key="3">
    <source>
        <dbReference type="ARBA" id="ARBA00004760"/>
    </source>
</evidence>
<accession>A0A670JK15</accession>
<name>A0A670JK15_PODMU</name>
<dbReference type="AlphaFoldDB" id="A0A670JK15"/>
<dbReference type="RefSeq" id="XP_028589779.1">
    <property type="nucleotide sequence ID" value="XM_028733946.1"/>
</dbReference>
<evidence type="ECO:0000256" key="7">
    <source>
        <dbReference type="ARBA" id="ARBA00022692"/>
    </source>
</evidence>
<evidence type="ECO:0000256" key="18">
    <source>
        <dbReference type="ARBA" id="ARBA00049346"/>
    </source>
</evidence>
<feature type="transmembrane region" description="Helical" evidence="23">
    <location>
        <begin position="328"/>
        <end position="348"/>
    </location>
</feature>
<keyword evidence="10" id="KW-0460">Magnesium</keyword>
<dbReference type="GO" id="GO:0016020">
    <property type="term" value="C:membrane"/>
    <property type="evidence" value="ECO:0007669"/>
    <property type="project" value="UniProtKB-SubCell"/>
</dbReference>
<proteinExistence type="inferred from homology"/>
<comment type="catalytic activity">
    <reaction evidence="18">
        <text>1-O-octadecyl-sn-glycero-3-phosphocholine + H2O = 1-O-octadecyl-sn-glycerol + phosphocholine + H(+)</text>
        <dbReference type="Rhea" id="RHEA:39923"/>
        <dbReference type="ChEBI" id="CHEBI:15377"/>
        <dbReference type="ChEBI" id="CHEBI:15378"/>
        <dbReference type="ChEBI" id="CHEBI:74001"/>
        <dbReference type="ChEBI" id="CHEBI:75216"/>
        <dbReference type="ChEBI" id="CHEBI:295975"/>
    </reaction>
    <physiologicalReaction direction="left-to-right" evidence="18">
        <dbReference type="Rhea" id="RHEA:39924"/>
    </physiologicalReaction>
</comment>
<dbReference type="OMA" id="LWTPNVG"/>
<feature type="domain" description="Endonuclease/exonuclease/phosphatase" evidence="24">
    <location>
        <begin position="27"/>
        <end position="272"/>
    </location>
</feature>
<evidence type="ECO:0000256" key="13">
    <source>
        <dbReference type="ARBA" id="ARBA00023098"/>
    </source>
</evidence>
<dbReference type="GeneID" id="114599199"/>
<evidence type="ECO:0000256" key="9">
    <source>
        <dbReference type="ARBA" id="ARBA00022801"/>
    </source>
</evidence>
<comment type="catalytic activity">
    <reaction evidence="15">
        <text>a sphingosylphosphocholine + H2O = a sphingoid base + phosphocholine + H(+)</text>
        <dbReference type="Rhea" id="RHEA:45296"/>
        <dbReference type="ChEBI" id="CHEBI:15377"/>
        <dbReference type="ChEBI" id="CHEBI:15378"/>
        <dbReference type="ChEBI" id="CHEBI:84410"/>
        <dbReference type="ChEBI" id="CHEBI:85171"/>
        <dbReference type="ChEBI" id="CHEBI:295975"/>
    </reaction>
    <physiologicalReaction direction="left-to-right" evidence="15">
        <dbReference type="Rhea" id="RHEA:45297"/>
    </physiologicalReaction>
</comment>
<keyword evidence="12 23" id="KW-1133">Transmembrane helix</keyword>
<evidence type="ECO:0000256" key="11">
    <source>
        <dbReference type="ARBA" id="ARBA00022919"/>
    </source>
</evidence>
<dbReference type="RefSeq" id="XP_028589781.1">
    <property type="nucleotide sequence ID" value="XM_028733948.1"/>
</dbReference>
<evidence type="ECO:0000313" key="26">
    <source>
        <dbReference type="Proteomes" id="UP000472272"/>
    </source>
</evidence>
<reference evidence="25 26" key="1">
    <citation type="journal article" date="2019" name="Proc. Natl. Acad. Sci. U.S.A.">
        <title>Regulatory changes in pterin and carotenoid genes underlie balanced color polymorphisms in the wall lizard.</title>
        <authorList>
            <person name="Andrade P."/>
            <person name="Pinho C."/>
            <person name="Perez I de Lanuza G."/>
            <person name="Afonso S."/>
            <person name="Brejcha J."/>
            <person name="Rubin C.J."/>
            <person name="Wallerman O."/>
            <person name="Pereira P."/>
            <person name="Sabatino S.J."/>
            <person name="Bellati A."/>
            <person name="Pellitteri-Rosa D."/>
            <person name="Bosakova Z."/>
            <person name="Bunikis I."/>
            <person name="Carretero M.A."/>
            <person name="Feiner N."/>
            <person name="Marsik P."/>
            <person name="Pauperio F."/>
            <person name="Salvi D."/>
            <person name="Soler L."/>
            <person name="While G.M."/>
            <person name="Uller T."/>
            <person name="Font E."/>
            <person name="Andersson L."/>
            <person name="Carneiro M."/>
        </authorList>
    </citation>
    <scope>NUCLEOTIDE SEQUENCE</scope>
</reference>
<comment type="pathway">
    <text evidence="4">Sphingolipid metabolism.</text>
</comment>
<evidence type="ECO:0000256" key="17">
    <source>
        <dbReference type="ARBA" id="ARBA00048325"/>
    </source>
</evidence>
<protein>
    <recommendedName>
        <fullName evidence="20">Sphingomyelin phosphodiesterase 2</fullName>
        <ecNumber evidence="6">3.1.4.12</ecNumber>
    </recommendedName>
    <alternativeName>
        <fullName evidence="21">Lyso-platelet-activating factor-phospholipase C</fullName>
    </alternativeName>
    <alternativeName>
        <fullName evidence="22">Neutral sphingomyelinase</fullName>
    </alternativeName>
</protein>
<evidence type="ECO:0000256" key="14">
    <source>
        <dbReference type="ARBA" id="ARBA00023136"/>
    </source>
</evidence>
<dbReference type="Ensembl" id="ENSPMRT00000024763.1">
    <property type="protein sequence ID" value="ENSPMRP00000023322.1"/>
    <property type="gene ID" value="ENSPMRG00000015145.1"/>
</dbReference>
<dbReference type="FunFam" id="3.60.10.10:FF:000033">
    <property type="entry name" value="sphingomyelin phosphodiesterase 2"/>
    <property type="match status" value="1"/>
</dbReference>
<gene>
    <name evidence="25" type="primary">SMPD2</name>
</gene>
<keyword evidence="11" id="KW-0746">Sphingolipid metabolism</keyword>
<dbReference type="GO" id="GO:0004767">
    <property type="term" value="F:sphingomyelin phosphodiesterase activity"/>
    <property type="evidence" value="ECO:0007669"/>
    <property type="project" value="UniProtKB-EC"/>
</dbReference>
<evidence type="ECO:0000256" key="2">
    <source>
        <dbReference type="ARBA" id="ARBA00004141"/>
    </source>
</evidence>
<evidence type="ECO:0000256" key="1">
    <source>
        <dbReference type="ARBA" id="ARBA00001946"/>
    </source>
</evidence>
<dbReference type="Proteomes" id="UP000472272">
    <property type="component" value="Chromosome 6"/>
</dbReference>
<keyword evidence="26" id="KW-1185">Reference proteome</keyword>
<dbReference type="InterPro" id="IPR036691">
    <property type="entry name" value="Endo/exonu/phosph_ase_sf"/>
</dbReference>
<evidence type="ECO:0000256" key="15">
    <source>
        <dbReference type="ARBA" id="ARBA00047675"/>
    </source>
</evidence>
<comment type="pathway">
    <text evidence="3">Lipid metabolism; sphingolipid metabolism.</text>
</comment>
<comment type="catalytic activity">
    <reaction evidence="19">
        <text>1-O-hexadecyl-sn-glycero-3-phosphocholine + H2O = 1-O-hexadecyl-sn-glycerol + phosphocholine + H(+)</text>
        <dbReference type="Rhea" id="RHEA:36087"/>
        <dbReference type="ChEBI" id="CHEBI:15377"/>
        <dbReference type="ChEBI" id="CHEBI:15378"/>
        <dbReference type="ChEBI" id="CHEBI:34115"/>
        <dbReference type="ChEBI" id="CHEBI:64496"/>
        <dbReference type="ChEBI" id="CHEBI:295975"/>
    </reaction>
    <physiologicalReaction direction="left-to-right" evidence="19">
        <dbReference type="Rhea" id="RHEA:36088"/>
    </physiologicalReaction>
</comment>
<evidence type="ECO:0000256" key="8">
    <source>
        <dbReference type="ARBA" id="ARBA00022723"/>
    </source>
</evidence>
<dbReference type="RefSeq" id="XP_028589778.1">
    <property type="nucleotide sequence ID" value="XM_028733945.1"/>
</dbReference>
<keyword evidence="9" id="KW-0378">Hydrolase</keyword>
<evidence type="ECO:0000256" key="4">
    <source>
        <dbReference type="ARBA" id="ARBA00004991"/>
    </source>
</evidence>
<evidence type="ECO:0000313" key="25">
    <source>
        <dbReference type="Ensembl" id="ENSPMRP00000023322.1"/>
    </source>
</evidence>
<comment type="similarity">
    <text evidence="5">Belongs to the neutral sphingomyelinase family.</text>
</comment>
<organism evidence="25 26">
    <name type="scientific">Podarcis muralis</name>
    <name type="common">Wall lizard</name>
    <name type="synonym">Lacerta muralis</name>
    <dbReference type="NCBI Taxonomy" id="64176"/>
    <lineage>
        <taxon>Eukaryota</taxon>
        <taxon>Metazoa</taxon>
        <taxon>Chordata</taxon>
        <taxon>Craniata</taxon>
        <taxon>Vertebrata</taxon>
        <taxon>Euteleostomi</taxon>
        <taxon>Lepidosauria</taxon>
        <taxon>Squamata</taxon>
        <taxon>Bifurcata</taxon>
        <taxon>Unidentata</taxon>
        <taxon>Episquamata</taxon>
        <taxon>Laterata</taxon>
        <taxon>Lacertibaenia</taxon>
        <taxon>Lacertidae</taxon>
        <taxon>Podarcis</taxon>
    </lineage>
</organism>
<evidence type="ECO:0000256" key="6">
    <source>
        <dbReference type="ARBA" id="ARBA00012369"/>
    </source>
</evidence>
<evidence type="ECO:0000256" key="10">
    <source>
        <dbReference type="ARBA" id="ARBA00022842"/>
    </source>
</evidence>
<keyword evidence="13" id="KW-0443">Lipid metabolism</keyword>
<evidence type="ECO:0000256" key="22">
    <source>
        <dbReference type="ARBA" id="ARBA00079277"/>
    </source>
</evidence>
<dbReference type="CTD" id="6610"/>
<feature type="transmembrane region" description="Helical" evidence="23">
    <location>
        <begin position="360"/>
        <end position="380"/>
    </location>
</feature>
<evidence type="ECO:0000256" key="12">
    <source>
        <dbReference type="ARBA" id="ARBA00022989"/>
    </source>
</evidence>
<dbReference type="InterPro" id="IPR038772">
    <property type="entry name" value="Sph/SMPD2-like"/>
</dbReference>
<dbReference type="GO" id="GO:0006685">
    <property type="term" value="P:sphingomyelin catabolic process"/>
    <property type="evidence" value="ECO:0007669"/>
    <property type="project" value="Ensembl"/>
</dbReference>
<keyword evidence="8" id="KW-0479">Metal-binding</keyword>
<dbReference type="RefSeq" id="XP_028589777.1">
    <property type="nucleotide sequence ID" value="XM_028733944.1"/>
</dbReference>
<evidence type="ECO:0000256" key="20">
    <source>
        <dbReference type="ARBA" id="ARBA00068543"/>
    </source>
</evidence>
<keyword evidence="7 23" id="KW-0812">Transmembrane</keyword>
<evidence type="ECO:0000256" key="23">
    <source>
        <dbReference type="SAM" id="Phobius"/>
    </source>
</evidence>
<dbReference type="KEGG" id="pmua:114599199"/>
<keyword evidence="14 23" id="KW-0472">Membrane</keyword>
<evidence type="ECO:0000256" key="16">
    <source>
        <dbReference type="ARBA" id="ARBA00048209"/>
    </source>
</evidence>
<dbReference type="RefSeq" id="XP_028589780.1">
    <property type="nucleotide sequence ID" value="XM_028733947.1"/>
</dbReference>
<evidence type="ECO:0000256" key="21">
    <source>
        <dbReference type="ARBA" id="ARBA00075307"/>
    </source>
</evidence>
<dbReference type="SUPFAM" id="SSF56219">
    <property type="entry name" value="DNase I-like"/>
    <property type="match status" value="1"/>
</dbReference>
<comment type="cofactor">
    <cofactor evidence="1">
        <name>Mg(2+)</name>
        <dbReference type="ChEBI" id="CHEBI:18420"/>
    </cofactor>
</comment>
<comment type="catalytic activity">
    <reaction evidence="16">
        <text>1-hexadecanoyl-sn-glycero-3-phosphocholine + H2O = 1-hexadecanoyl-sn-glycerol + phosphocholine + H(+)</text>
        <dbReference type="Rhea" id="RHEA:41119"/>
        <dbReference type="ChEBI" id="CHEBI:15377"/>
        <dbReference type="ChEBI" id="CHEBI:15378"/>
        <dbReference type="ChEBI" id="CHEBI:72998"/>
        <dbReference type="ChEBI" id="CHEBI:75542"/>
        <dbReference type="ChEBI" id="CHEBI:295975"/>
    </reaction>
    <physiologicalReaction direction="left-to-right" evidence="16">
        <dbReference type="Rhea" id="RHEA:41120"/>
    </physiologicalReaction>
</comment>
<dbReference type="GO" id="GO:0046872">
    <property type="term" value="F:metal ion binding"/>
    <property type="evidence" value="ECO:0007669"/>
    <property type="project" value="UniProtKB-KW"/>
</dbReference>
<comment type="catalytic activity">
    <reaction evidence="17">
        <text>an N-(acyl)-sphingosylphosphocholine + H2O = an N-acyl-sphingoid base + phosphocholine + H(+)</text>
        <dbReference type="Rhea" id="RHEA:45300"/>
        <dbReference type="ChEBI" id="CHEBI:15377"/>
        <dbReference type="ChEBI" id="CHEBI:15378"/>
        <dbReference type="ChEBI" id="CHEBI:64583"/>
        <dbReference type="ChEBI" id="CHEBI:83273"/>
        <dbReference type="ChEBI" id="CHEBI:295975"/>
    </reaction>
    <physiologicalReaction direction="left-to-right" evidence="17">
        <dbReference type="Rhea" id="RHEA:45301"/>
    </physiologicalReaction>
</comment>
<dbReference type="InterPro" id="IPR005135">
    <property type="entry name" value="Endo/exonuclease/phosphatase"/>
</dbReference>
<comment type="subcellular location">
    <subcellularLocation>
        <location evidence="2">Membrane</location>
        <topology evidence="2">Multi-pass membrane protein</topology>
    </subcellularLocation>
</comment>
<dbReference type="GeneTree" id="ENSGT00390000009166"/>
<dbReference type="EC" id="3.1.4.12" evidence="6"/>
<evidence type="ECO:0000256" key="5">
    <source>
        <dbReference type="ARBA" id="ARBA00006335"/>
    </source>
</evidence>
<dbReference type="PANTHER" id="PTHR16320:SF24">
    <property type="entry name" value="PHOSPHODIESTERASE, PUTATIVE-RELATED"/>
    <property type="match status" value="1"/>
</dbReference>